<evidence type="ECO:0000313" key="1">
    <source>
        <dbReference type="EMBL" id="AVN58380.1"/>
    </source>
</evidence>
<dbReference type="RefSeq" id="WP_155921846.1">
    <property type="nucleotide sequence ID" value="NZ_MF600313.1"/>
</dbReference>
<proteinExistence type="predicted"/>
<dbReference type="EMBL" id="MF600313">
    <property type="protein sequence ID" value="AVN58380.1"/>
    <property type="molecule type" value="Genomic_DNA"/>
</dbReference>
<geneLocation type="plasmid" evidence="1">
    <name>pCBMA213_1</name>
</geneLocation>
<accession>A0A343VR56</accession>
<reference evidence="1" key="1">
    <citation type="journal article" date="2018" name="Front. Microbiol.">
        <title>Beyond the Limits: tRNA Array Units in Mycobacterium Genomes.</title>
        <authorList>
            <person name="Morgado S.M."/>
            <person name="Vicente A.C."/>
        </authorList>
    </citation>
    <scope>NUCLEOTIDE SEQUENCE</scope>
    <source>
        <strain evidence="1">CBMA 213</strain>
        <plasmid evidence="1">pCBMA213_1</plasmid>
    </source>
</reference>
<gene>
    <name evidence="1" type="ORF">B5P44_p00085</name>
</gene>
<organism evidence="1">
    <name type="scientific">Mycolicibacterium sp. CBMA 213</name>
    <dbReference type="NCBI Taxonomy" id="1968788"/>
    <lineage>
        <taxon>Bacteria</taxon>
        <taxon>Bacillati</taxon>
        <taxon>Actinomycetota</taxon>
        <taxon>Actinomycetes</taxon>
        <taxon>Mycobacteriales</taxon>
        <taxon>Mycobacteriaceae</taxon>
        <taxon>Mycolicibacterium</taxon>
    </lineage>
</organism>
<name>A0A343VR56_9MYCO</name>
<protein>
    <submittedName>
        <fullName evidence="1">Uncharacterized protein</fullName>
    </submittedName>
</protein>
<keyword evidence="1" id="KW-0614">Plasmid</keyword>
<dbReference type="AlphaFoldDB" id="A0A343VR56"/>
<sequence>MTTQTAILTHDPIGTLALENGLVQYLTACCTAAIIASRRTSSGVACSICRQEVGAELDVTWLPDNQASWELYRARLSAHIGDSATEFAIRVSRTATQHIQPPAARAA</sequence>